<evidence type="ECO:0000313" key="8">
    <source>
        <dbReference type="EMBL" id="SHF13114.1"/>
    </source>
</evidence>
<dbReference type="PANTHER" id="PTHR43678">
    <property type="entry name" value="PUTATIVE (AFU_ORTHOLOGUE AFUA_2G00640)-RELATED"/>
    <property type="match status" value="1"/>
</dbReference>
<evidence type="ECO:0000259" key="6">
    <source>
        <dbReference type="Pfam" id="PF00728"/>
    </source>
</evidence>
<evidence type="ECO:0000256" key="4">
    <source>
        <dbReference type="PIRSR" id="PIRSR625705-1"/>
    </source>
</evidence>
<dbReference type="SUPFAM" id="SSF49899">
    <property type="entry name" value="Concanavalin A-like lectins/glucanases"/>
    <property type="match status" value="1"/>
</dbReference>
<dbReference type="GO" id="GO:0004563">
    <property type="term" value="F:beta-N-acetylhexosaminidase activity"/>
    <property type="evidence" value="ECO:0007669"/>
    <property type="project" value="InterPro"/>
</dbReference>
<evidence type="ECO:0000313" key="9">
    <source>
        <dbReference type="Proteomes" id="UP000184509"/>
    </source>
</evidence>
<dbReference type="Pfam" id="PF02838">
    <property type="entry name" value="Glyco_hydro_20b"/>
    <property type="match status" value="1"/>
</dbReference>
<feature type="signal peptide" evidence="5">
    <location>
        <begin position="1"/>
        <end position="21"/>
    </location>
</feature>
<feature type="active site" description="Proton donor" evidence="4">
    <location>
        <position position="315"/>
    </location>
</feature>
<dbReference type="InterPro" id="IPR013320">
    <property type="entry name" value="ConA-like_dom_sf"/>
</dbReference>
<feature type="domain" description="Beta-hexosaminidase bacterial type N-terminal" evidence="7">
    <location>
        <begin position="26"/>
        <end position="151"/>
    </location>
</feature>
<dbReference type="InterPro" id="IPR015882">
    <property type="entry name" value="HEX_bac_N"/>
</dbReference>
<proteinExistence type="inferred from homology"/>
<keyword evidence="2" id="KW-0378">Hydrolase</keyword>
<dbReference type="Gene3D" id="3.30.379.10">
    <property type="entry name" value="Chitobiase/beta-hexosaminidase domain 2-like"/>
    <property type="match status" value="1"/>
</dbReference>
<feature type="chain" id="PRO_5012974093" evidence="5">
    <location>
        <begin position="22"/>
        <end position="689"/>
    </location>
</feature>
<dbReference type="InterPro" id="IPR052764">
    <property type="entry name" value="GH20_Enzymes"/>
</dbReference>
<evidence type="ECO:0000256" key="1">
    <source>
        <dbReference type="ARBA" id="ARBA00006285"/>
    </source>
</evidence>
<keyword evidence="3" id="KW-0326">Glycosidase</keyword>
<feature type="domain" description="Glycoside hydrolase family 20 catalytic" evidence="6">
    <location>
        <begin position="154"/>
        <end position="322"/>
    </location>
</feature>
<dbReference type="EMBL" id="FQTV01000005">
    <property type="protein sequence ID" value="SHF13114.1"/>
    <property type="molecule type" value="Genomic_DNA"/>
</dbReference>
<dbReference type="InterPro" id="IPR025705">
    <property type="entry name" value="Beta_hexosaminidase_sua/sub"/>
</dbReference>
<reference evidence="8 9" key="1">
    <citation type="submission" date="2016-11" db="EMBL/GenBank/DDBJ databases">
        <authorList>
            <person name="Jaros S."/>
            <person name="Januszkiewicz K."/>
            <person name="Wedrychowicz H."/>
        </authorList>
    </citation>
    <scope>NUCLEOTIDE SEQUENCE [LARGE SCALE GENOMIC DNA]</scope>
    <source>
        <strain evidence="8 9">DSM 26991</strain>
    </source>
</reference>
<dbReference type="Proteomes" id="UP000184509">
    <property type="component" value="Unassembled WGS sequence"/>
</dbReference>
<dbReference type="Gene3D" id="3.20.20.80">
    <property type="entry name" value="Glycosidases"/>
    <property type="match status" value="1"/>
</dbReference>
<accession>A0A1M4Z4Y4</accession>
<name>A0A1M4Z4Y4_9BACE</name>
<gene>
    <name evidence="8" type="ORF">SAMN05444405_105172</name>
</gene>
<comment type="similarity">
    <text evidence="1">Belongs to the glycosyl hydrolase 20 family.</text>
</comment>
<dbReference type="STRING" id="1297750.SAMN05444405_105172"/>
<dbReference type="CDD" id="cd06564">
    <property type="entry name" value="GH20_DspB_LnbB-like"/>
    <property type="match status" value="1"/>
</dbReference>
<dbReference type="PRINTS" id="PR00738">
    <property type="entry name" value="GLHYDRLASE20"/>
</dbReference>
<evidence type="ECO:0000259" key="7">
    <source>
        <dbReference type="Pfam" id="PF02838"/>
    </source>
</evidence>
<keyword evidence="5" id="KW-0732">Signal</keyword>
<dbReference type="GO" id="GO:0005975">
    <property type="term" value="P:carbohydrate metabolic process"/>
    <property type="evidence" value="ECO:0007669"/>
    <property type="project" value="InterPro"/>
</dbReference>
<evidence type="ECO:0000256" key="5">
    <source>
        <dbReference type="SAM" id="SignalP"/>
    </source>
</evidence>
<organism evidence="8 9">
    <name type="scientific">Bacteroides luti</name>
    <dbReference type="NCBI Taxonomy" id="1297750"/>
    <lineage>
        <taxon>Bacteria</taxon>
        <taxon>Pseudomonadati</taxon>
        <taxon>Bacteroidota</taxon>
        <taxon>Bacteroidia</taxon>
        <taxon>Bacteroidales</taxon>
        <taxon>Bacteroidaceae</taxon>
        <taxon>Bacteroides</taxon>
    </lineage>
</organism>
<dbReference type="Pfam" id="PF00728">
    <property type="entry name" value="Glyco_hydro_20"/>
    <property type="match status" value="1"/>
</dbReference>
<dbReference type="SUPFAM" id="SSF55545">
    <property type="entry name" value="beta-N-acetylhexosaminidase-like domain"/>
    <property type="match status" value="1"/>
</dbReference>
<dbReference type="InterPro" id="IPR015883">
    <property type="entry name" value="Glyco_hydro_20_cat"/>
</dbReference>
<dbReference type="OrthoDB" id="1006965at2"/>
<dbReference type="InterPro" id="IPR017853">
    <property type="entry name" value="GH"/>
</dbReference>
<protein>
    <submittedName>
        <fullName evidence="8">Hexosaminidase</fullName>
    </submittedName>
</protein>
<dbReference type="SUPFAM" id="SSF51445">
    <property type="entry name" value="(Trans)glycosidases"/>
    <property type="match status" value="1"/>
</dbReference>
<dbReference type="AlphaFoldDB" id="A0A1M4Z4Y4"/>
<keyword evidence="9" id="KW-1185">Reference proteome</keyword>
<dbReference type="InterPro" id="IPR029018">
    <property type="entry name" value="Hex-like_dom2"/>
</dbReference>
<dbReference type="RefSeq" id="WP_073400387.1">
    <property type="nucleotide sequence ID" value="NZ_FQTV01000005.1"/>
</dbReference>
<evidence type="ECO:0000256" key="2">
    <source>
        <dbReference type="ARBA" id="ARBA00022801"/>
    </source>
</evidence>
<dbReference type="PANTHER" id="PTHR43678:SF1">
    <property type="entry name" value="BETA-N-ACETYLHEXOSAMINIDASE"/>
    <property type="match status" value="1"/>
</dbReference>
<evidence type="ECO:0000256" key="3">
    <source>
        <dbReference type="ARBA" id="ARBA00023295"/>
    </source>
</evidence>
<sequence length="689" mass="78700">MRKGILLSLLLLIIFFFSASAQEPCPQVIPSLKEWKGGNGKLSLKKKGKLVIPPEYRSKLVAGVEQFKSDLLEMSGMKYEVKYGKPSKGDIYFTLNFSQKSLGEEGYQINIGDYVRVEAPTKTGAFWATRTLLQMIVSGGTDFPKGEIRDYPDYARRGFMLDCGRKFFPHQYLKDYVRILSFYKMNEFQIHLNDNGFVEFFDNDWSKTYSAFRLESTKFPGLTAKDGSYTKNEFRDLQQEAQYFGVNIIPEIDIPAHSLAFSQFKPEIGSKEYGMDHLDLYNPETYKFVDALLDEYIGGDNPVFIGKDVHIGTDEYNKKEAEKYRYFTDRYLKFVESYHKNPRMWGGLKWLAGKTPVKSKGVIVNAWSADWVDPVQSLKDGYELINTCDGFLYIVPGAGYYQDFLNTEWIYNNWSVTKLSSDITLTKDEPGLSGAMFAVWNDHCGNGISQKDVHLRTMPALQTLAQKMWNDAGKPADYAAFNKLCKGMIEAPGLNLSGRVNGKTDVVLKYDLVKPKAKDLSGNEFNVKKRKDNVIETQVYEVGYPYSVQFDLNLSSNNNKDVVLFGNDYVKVYANWNGTGKIAFSREGYTFNFDTVIPANEWVNLRIDGTVNGMKLYINGKQVEELMPKERECAKLNGGSSKMYYQFTSFFPLQFIGDKTTGFKGEMKNLTVKQEKYLNLLYNPARFLK</sequence>